<dbReference type="Pfam" id="PF14223">
    <property type="entry name" value="Retrotran_gag_2"/>
    <property type="match status" value="1"/>
</dbReference>
<feature type="non-terminal residue" evidence="1">
    <location>
        <position position="58"/>
    </location>
</feature>
<reference evidence="1 2" key="1">
    <citation type="journal article" date="2014" name="Am. J. Bot.">
        <title>Genome assembly and annotation for red clover (Trifolium pratense; Fabaceae).</title>
        <authorList>
            <person name="Istvanek J."/>
            <person name="Jaros M."/>
            <person name="Krenek A."/>
            <person name="Repkova J."/>
        </authorList>
    </citation>
    <scope>NUCLEOTIDE SEQUENCE [LARGE SCALE GENOMIC DNA]</scope>
    <source>
        <strain evidence="2">cv. Tatra</strain>
        <tissue evidence="1">Young leaves</tissue>
    </source>
</reference>
<name>A0A2K3KKR0_TRIPR</name>
<comment type="caution">
    <text evidence="1">The sequence shown here is derived from an EMBL/GenBank/DDBJ whole genome shotgun (WGS) entry which is preliminary data.</text>
</comment>
<reference evidence="1 2" key="2">
    <citation type="journal article" date="2017" name="Front. Plant Sci.">
        <title>Gene Classification and Mining of Molecular Markers Useful in Red Clover (Trifolium pratense) Breeding.</title>
        <authorList>
            <person name="Istvanek J."/>
            <person name="Dluhosova J."/>
            <person name="Dluhos P."/>
            <person name="Patkova L."/>
            <person name="Nedelnik J."/>
            <person name="Repkova J."/>
        </authorList>
    </citation>
    <scope>NUCLEOTIDE SEQUENCE [LARGE SCALE GENOMIC DNA]</scope>
    <source>
        <strain evidence="2">cv. Tatra</strain>
        <tissue evidence="1">Young leaves</tissue>
    </source>
</reference>
<protein>
    <submittedName>
        <fullName evidence="1">Cytochrome p450</fullName>
    </submittedName>
</protein>
<gene>
    <name evidence="1" type="ORF">L195_g063267</name>
</gene>
<dbReference type="EMBL" id="ASHM01200335">
    <property type="protein sequence ID" value="PNX66895.1"/>
    <property type="molecule type" value="Genomic_DNA"/>
</dbReference>
<evidence type="ECO:0000313" key="2">
    <source>
        <dbReference type="Proteomes" id="UP000236291"/>
    </source>
</evidence>
<dbReference type="AlphaFoldDB" id="A0A2K3KKR0"/>
<proteinExistence type="predicted"/>
<accession>A0A2K3KKR0</accession>
<organism evidence="1 2">
    <name type="scientific">Trifolium pratense</name>
    <name type="common">Red clover</name>
    <dbReference type="NCBI Taxonomy" id="57577"/>
    <lineage>
        <taxon>Eukaryota</taxon>
        <taxon>Viridiplantae</taxon>
        <taxon>Streptophyta</taxon>
        <taxon>Embryophyta</taxon>
        <taxon>Tracheophyta</taxon>
        <taxon>Spermatophyta</taxon>
        <taxon>Magnoliopsida</taxon>
        <taxon>eudicotyledons</taxon>
        <taxon>Gunneridae</taxon>
        <taxon>Pentapetalae</taxon>
        <taxon>rosids</taxon>
        <taxon>fabids</taxon>
        <taxon>Fabales</taxon>
        <taxon>Fabaceae</taxon>
        <taxon>Papilionoideae</taxon>
        <taxon>50 kb inversion clade</taxon>
        <taxon>NPAAA clade</taxon>
        <taxon>Hologalegina</taxon>
        <taxon>IRL clade</taxon>
        <taxon>Trifolieae</taxon>
        <taxon>Trifolium</taxon>
    </lineage>
</organism>
<sequence length="58" mass="6838">MYFFHMVENKSVMEQLSEFNKIIDDLSNIDVNLEDEDEAFHLLCDFPKSLDNLKDALL</sequence>
<dbReference type="Proteomes" id="UP000236291">
    <property type="component" value="Unassembled WGS sequence"/>
</dbReference>
<evidence type="ECO:0000313" key="1">
    <source>
        <dbReference type="EMBL" id="PNX66895.1"/>
    </source>
</evidence>